<proteinExistence type="predicted"/>
<dbReference type="Proteomes" id="UP001346869">
    <property type="component" value="Unassembled WGS sequence"/>
</dbReference>
<reference evidence="1 2" key="2">
    <citation type="journal article" date="2023" name="Mol. Biol. Evol.">
        <title>Genomics of Secondarily Temperate Adaptation in the Only Non-Antarctic Icefish.</title>
        <authorList>
            <person name="Rivera-Colon A.G."/>
            <person name="Rayamajhi N."/>
            <person name="Minhas B.F."/>
            <person name="Madrigal G."/>
            <person name="Bilyk K.T."/>
            <person name="Yoon V."/>
            <person name="Hune M."/>
            <person name="Gregory S."/>
            <person name="Cheng C.H.C."/>
            <person name="Catchen J.M."/>
        </authorList>
    </citation>
    <scope>NUCLEOTIDE SEQUENCE [LARGE SCALE GENOMIC DNA]</scope>
    <source>
        <strain evidence="1">JMC-PN-2008</strain>
    </source>
</reference>
<reference evidence="1 2" key="1">
    <citation type="journal article" date="2023" name="Genes (Basel)">
        <title>Chromosome-Level Genome Assembly and Circadian Gene Repertoire of the Patagonia Blennie Eleginops maclovinus-The Closest Ancestral Proxy of Antarctic Cryonotothenioids.</title>
        <authorList>
            <person name="Cheng C.C."/>
            <person name="Rivera-Colon A.G."/>
            <person name="Minhas B.F."/>
            <person name="Wilson L."/>
            <person name="Rayamajhi N."/>
            <person name="Vargas-Chacoff L."/>
            <person name="Catchen J.M."/>
        </authorList>
    </citation>
    <scope>NUCLEOTIDE SEQUENCE [LARGE SCALE GENOMIC DNA]</scope>
    <source>
        <strain evidence="1">JMC-PN-2008</strain>
    </source>
</reference>
<organism evidence="1 2">
    <name type="scientific">Eleginops maclovinus</name>
    <name type="common">Patagonian blennie</name>
    <name type="synonym">Eleginus maclovinus</name>
    <dbReference type="NCBI Taxonomy" id="56733"/>
    <lineage>
        <taxon>Eukaryota</taxon>
        <taxon>Metazoa</taxon>
        <taxon>Chordata</taxon>
        <taxon>Craniata</taxon>
        <taxon>Vertebrata</taxon>
        <taxon>Euteleostomi</taxon>
        <taxon>Actinopterygii</taxon>
        <taxon>Neopterygii</taxon>
        <taxon>Teleostei</taxon>
        <taxon>Neoteleostei</taxon>
        <taxon>Acanthomorphata</taxon>
        <taxon>Eupercaria</taxon>
        <taxon>Perciformes</taxon>
        <taxon>Notothenioidei</taxon>
        <taxon>Eleginopidae</taxon>
        <taxon>Eleginops</taxon>
    </lineage>
</organism>
<keyword evidence="2" id="KW-1185">Reference proteome</keyword>
<accession>A0AAN8AF14</accession>
<gene>
    <name evidence="1" type="ORF">PBY51_006420</name>
</gene>
<evidence type="ECO:0000313" key="2">
    <source>
        <dbReference type="Proteomes" id="UP001346869"/>
    </source>
</evidence>
<name>A0AAN8AF14_ELEMC</name>
<sequence>MTAANEKPAEGTGVYFCLFLSMDREGGGVARVDGDPRGPADGGRLSGGAVLTDLANTAQQQQPGRGVTDI</sequence>
<evidence type="ECO:0000313" key="1">
    <source>
        <dbReference type="EMBL" id="KAK5852567.1"/>
    </source>
</evidence>
<dbReference type="AlphaFoldDB" id="A0AAN8AF14"/>
<comment type="caution">
    <text evidence="1">The sequence shown here is derived from an EMBL/GenBank/DDBJ whole genome shotgun (WGS) entry which is preliminary data.</text>
</comment>
<dbReference type="EMBL" id="JAUZQC010000020">
    <property type="protein sequence ID" value="KAK5852567.1"/>
    <property type="molecule type" value="Genomic_DNA"/>
</dbReference>
<protein>
    <submittedName>
        <fullName evidence="1">Uncharacterized protein</fullName>
    </submittedName>
</protein>